<feature type="transmembrane region" description="Helical" evidence="10">
    <location>
        <begin position="14"/>
        <end position="34"/>
    </location>
</feature>
<keyword evidence="7" id="KW-0249">Electron transport</keyword>
<dbReference type="Proteomes" id="UP000264062">
    <property type="component" value="Unassembled WGS sequence"/>
</dbReference>
<gene>
    <name evidence="11" type="ORF">DCW38_04975</name>
</gene>
<comment type="caution">
    <text evidence="11">The sequence shown here is derived from an EMBL/GenBank/DDBJ whole genome shotgun (WGS) entry which is preliminary data.</text>
</comment>
<dbReference type="InterPro" id="IPR011303">
    <property type="entry name" value="RnfD_bac"/>
</dbReference>
<evidence type="ECO:0000256" key="3">
    <source>
        <dbReference type="ARBA" id="ARBA00022630"/>
    </source>
</evidence>
<name>A0A350HAF1_UNCW3</name>
<proteinExistence type="predicted"/>
<feature type="transmembrane region" description="Helical" evidence="10">
    <location>
        <begin position="106"/>
        <end position="127"/>
    </location>
</feature>
<evidence type="ECO:0000256" key="8">
    <source>
        <dbReference type="ARBA" id="ARBA00022989"/>
    </source>
</evidence>
<keyword evidence="1" id="KW-0813">Transport</keyword>
<dbReference type="InterPro" id="IPR004338">
    <property type="entry name" value="NqrB/RnfD"/>
</dbReference>
<keyword evidence="5 10" id="KW-0812">Transmembrane</keyword>
<keyword evidence="3" id="KW-0285">Flavoprotein</keyword>
<evidence type="ECO:0000256" key="2">
    <source>
        <dbReference type="ARBA" id="ARBA00022553"/>
    </source>
</evidence>
<sequence length="241" mass="26059">ITGLLLALNLPSSAPWWMCAVGAFIAMLFGKHIFGGLGHNPFNPALIARVFLLLSFPTLMTTWHQGFNVDALSCATPLGMLKTEGVSAIQNLDNWRLFVGLPVNGVGGGSIGEISELAVLIGGLLLIALRIIPFFIPLIYIVTVFLFTWIFHVYNPSLYASPVFHMVTGGLFLGAFFMATDMVTTPITVKGKMIYALGCGLITSLIRLFGSYPEGVSFAILIMETLTPTIDKITKIKKFGA</sequence>
<dbReference type="PANTHER" id="PTHR30578:SF0">
    <property type="entry name" value="ION-TRANSLOCATING OXIDOREDUCTASE COMPLEX SUBUNIT D"/>
    <property type="match status" value="1"/>
</dbReference>
<organism evidence="11 12">
    <name type="scientific">candidate division WOR-3 bacterium</name>
    <dbReference type="NCBI Taxonomy" id="2052148"/>
    <lineage>
        <taxon>Bacteria</taxon>
        <taxon>Bacteria division WOR-3</taxon>
    </lineage>
</organism>
<dbReference type="EMBL" id="DMZY01000145">
    <property type="protein sequence ID" value="HAV92517.1"/>
    <property type="molecule type" value="Genomic_DNA"/>
</dbReference>
<dbReference type="AlphaFoldDB" id="A0A350HAF1"/>
<feature type="non-terminal residue" evidence="11">
    <location>
        <position position="1"/>
    </location>
</feature>
<dbReference type="NCBIfam" id="TIGR01946">
    <property type="entry name" value="rnfD"/>
    <property type="match status" value="1"/>
</dbReference>
<evidence type="ECO:0000313" key="12">
    <source>
        <dbReference type="Proteomes" id="UP000264062"/>
    </source>
</evidence>
<dbReference type="GO" id="GO:0005886">
    <property type="term" value="C:plasma membrane"/>
    <property type="evidence" value="ECO:0007669"/>
    <property type="project" value="TreeGrafter"/>
</dbReference>
<feature type="transmembrane region" description="Helical" evidence="10">
    <location>
        <begin position="192"/>
        <end position="210"/>
    </location>
</feature>
<dbReference type="PANTHER" id="PTHR30578">
    <property type="entry name" value="ELECTRON TRANSPORT COMPLEX PROTEIN RNFD"/>
    <property type="match status" value="1"/>
</dbReference>
<keyword evidence="8 10" id="KW-1133">Transmembrane helix</keyword>
<keyword evidence="6" id="KW-1278">Translocase</keyword>
<reference evidence="11 12" key="1">
    <citation type="journal article" date="2018" name="Nat. Biotechnol.">
        <title>A standardized bacterial taxonomy based on genome phylogeny substantially revises the tree of life.</title>
        <authorList>
            <person name="Parks D.H."/>
            <person name="Chuvochina M."/>
            <person name="Waite D.W."/>
            <person name="Rinke C."/>
            <person name="Skarshewski A."/>
            <person name="Chaumeil P.A."/>
            <person name="Hugenholtz P."/>
        </authorList>
    </citation>
    <scope>NUCLEOTIDE SEQUENCE [LARGE SCALE GENOMIC DNA]</scope>
    <source>
        <strain evidence="11">UBA9956</strain>
    </source>
</reference>
<evidence type="ECO:0000256" key="7">
    <source>
        <dbReference type="ARBA" id="ARBA00022982"/>
    </source>
</evidence>
<evidence type="ECO:0000256" key="6">
    <source>
        <dbReference type="ARBA" id="ARBA00022967"/>
    </source>
</evidence>
<evidence type="ECO:0000256" key="9">
    <source>
        <dbReference type="ARBA" id="ARBA00023136"/>
    </source>
</evidence>
<keyword evidence="9 10" id="KW-0472">Membrane</keyword>
<evidence type="ECO:0000256" key="10">
    <source>
        <dbReference type="SAM" id="Phobius"/>
    </source>
</evidence>
<protein>
    <submittedName>
        <fullName evidence="11">Electron transporter RnfD</fullName>
    </submittedName>
</protein>
<accession>A0A350HAF1</accession>
<feature type="transmembrane region" description="Helical" evidence="10">
    <location>
        <begin position="134"/>
        <end position="152"/>
    </location>
</feature>
<feature type="transmembrane region" description="Helical" evidence="10">
    <location>
        <begin position="46"/>
        <end position="63"/>
    </location>
</feature>
<keyword evidence="2" id="KW-0597">Phosphoprotein</keyword>
<keyword evidence="4" id="KW-0288">FMN</keyword>
<dbReference type="GO" id="GO:0055085">
    <property type="term" value="P:transmembrane transport"/>
    <property type="evidence" value="ECO:0007669"/>
    <property type="project" value="InterPro"/>
</dbReference>
<dbReference type="Pfam" id="PF03116">
    <property type="entry name" value="NQR2_RnfD_RnfE"/>
    <property type="match status" value="1"/>
</dbReference>
<feature type="transmembrane region" description="Helical" evidence="10">
    <location>
        <begin position="158"/>
        <end position="180"/>
    </location>
</feature>
<dbReference type="GO" id="GO:0022900">
    <property type="term" value="P:electron transport chain"/>
    <property type="evidence" value="ECO:0007669"/>
    <property type="project" value="InterPro"/>
</dbReference>
<evidence type="ECO:0000256" key="1">
    <source>
        <dbReference type="ARBA" id="ARBA00022448"/>
    </source>
</evidence>
<evidence type="ECO:0000313" key="11">
    <source>
        <dbReference type="EMBL" id="HAV92517.1"/>
    </source>
</evidence>
<evidence type="ECO:0000256" key="5">
    <source>
        <dbReference type="ARBA" id="ARBA00022692"/>
    </source>
</evidence>
<evidence type="ECO:0000256" key="4">
    <source>
        <dbReference type="ARBA" id="ARBA00022643"/>
    </source>
</evidence>